<dbReference type="InterPro" id="IPR036866">
    <property type="entry name" value="RibonucZ/Hydroxyglut_hydro"/>
</dbReference>
<dbReference type="InterPro" id="IPR001279">
    <property type="entry name" value="Metallo-B-lactamas"/>
</dbReference>
<keyword evidence="5" id="KW-0862">Zinc</keyword>
<dbReference type="PANTHER" id="PTHR42978">
    <property type="entry name" value="QUORUM-QUENCHING LACTONASE YTNP-RELATED-RELATED"/>
    <property type="match status" value="1"/>
</dbReference>
<evidence type="ECO:0000259" key="6">
    <source>
        <dbReference type="SMART" id="SM00849"/>
    </source>
</evidence>
<dbReference type="OrthoDB" id="9773738at2"/>
<comment type="cofactor">
    <cofactor evidence="1">
        <name>Zn(2+)</name>
        <dbReference type="ChEBI" id="CHEBI:29105"/>
    </cofactor>
</comment>
<accession>A0A2T0WZE7</accession>
<proteinExistence type="inferred from homology"/>
<comment type="similarity">
    <text evidence="2">Belongs to the metallo-beta-lactamase superfamily.</text>
</comment>
<dbReference type="Proteomes" id="UP000238801">
    <property type="component" value="Unassembled WGS sequence"/>
</dbReference>
<name>A0A2T0WZE7_9RHOB</name>
<dbReference type="RefSeq" id="WP_106161801.1">
    <property type="nucleotide sequence ID" value="NZ_PVTT01000003.1"/>
</dbReference>
<evidence type="ECO:0000256" key="1">
    <source>
        <dbReference type="ARBA" id="ARBA00001947"/>
    </source>
</evidence>
<keyword evidence="8" id="KW-1185">Reference proteome</keyword>
<dbReference type="InterPro" id="IPR051013">
    <property type="entry name" value="MBL_superfamily_lactonases"/>
</dbReference>
<evidence type="ECO:0000256" key="3">
    <source>
        <dbReference type="ARBA" id="ARBA00022723"/>
    </source>
</evidence>
<comment type="caution">
    <text evidence="7">The sequence shown here is derived from an EMBL/GenBank/DDBJ whole genome shotgun (WGS) entry which is preliminary data.</text>
</comment>
<dbReference type="EMBL" id="PVTT01000003">
    <property type="protein sequence ID" value="PRY92060.1"/>
    <property type="molecule type" value="Genomic_DNA"/>
</dbReference>
<dbReference type="SMART" id="SM00849">
    <property type="entry name" value="Lactamase_B"/>
    <property type="match status" value="1"/>
</dbReference>
<organism evidence="7 8">
    <name type="scientific">Hasllibacter halocynthiae</name>
    <dbReference type="NCBI Taxonomy" id="595589"/>
    <lineage>
        <taxon>Bacteria</taxon>
        <taxon>Pseudomonadati</taxon>
        <taxon>Pseudomonadota</taxon>
        <taxon>Alphaproteobacteria</taxon>
        <taxon>Rhodobacterales</taxon>
        <taxon>Roseobacteraceae</taxon>
        <taxon>Hasllibacter</taxon>
    </lineage>
</organism>
<evidence type="ECO:0000313" key="7">
    <source>
        <dbReference type="EMBL" id="PRY92060.1"/>
    </source>
</evidence>
<protein>
    <submittedName>
        <fullName evidence="7">Glyoxylase-like metal-dependent hydrolase (Beta-lactamase superfamily II)</fullName>
    </submittedName>
</protein>
<dbReference type="AlphaFoldDB" id="A0A2T0WZE7"/>
<dbReference type="Gene3D" id="3.60.15.10">
    <property type="entry name" value="Ribonuclease Z/Hydroxyacylglutathione hydrolase-like"/>
    <property type="match status" value="1"/>
</dbReference>
<dbReference type="SUPFAM" id="SSF56281">
    <property type="entry name" value="Metallo-hydrolase/oxidoreductase"/>
    <property type="match status" value="1"/>
</dbReference>
<dbReference type="GO" id="GO:0046872">
    <property type="term" value="F:metal ion binding"/>
    <property type="evidence" value="ECO:0007669"/>
    <property type="project" value="UniProtKB-KW"/>
</dbReference>
<dbReference type="GO" id="GO:0016787">
    <property type="term" value="F:hydrolase activity"/>
    <property type="evidence" value="ECO:0007669"/>
    <property type="project" value="UniProtKB-KW"/>
</dbReference>
<sequence length="259" mass="27325">MLRLTTLALGHCTVLAASAGLAGRGRIELPALATLIETGDACILVDTGYGAAFLSATARFPERLYRWATPVTLPAAPLPDLLPRPPDLVLLTHMHGDHVAGLMDLPRDVPVLASRAAIAHLRGLADWAATRAACPAGLRDGVLARVLSPVEACPRVATGLPGFPEGHDLLGDGCLIAVPLPGHGVGQTGLWVPEAARLLVADAAYARAALRAGRMPPRWLLRRLGDADAYARTFDALRALMQARPEIRIDPSHCRETAA</sequence>
<keyword evidence="3" id="KW-0479">Metal-binding</keyword>
<evidence type="ECO:0000313" key="8">
    <source>
        <dbReference type="Proteomes" id="UP000238801"/>
    </source>
</evidence>
<gene>
    <name evidence="7" type="ORF">BCF33_2754</name>
</gene>
<reference evidence="7 8" key="1">
    <citation type="submission" date="2018-03" db="EMBL/GenBank/DDBJ databases">
        <title>Genomic Encyclopedia of Archaeal and Bacterial Type Strains, Phase II (KMG-II): from individual species to whole genera.</title>
        <authorList>
            <person name="Goeker M."/>
        </authorList>
    </citation>
    <scope>NUCLEOTIDE SEQUENCE [LARGE SCALE GENOMIC DNA]</scope>
    <source>
        <strain evidence="7 8">DSM 29318</strain>
    </source>
</reference>
<evidence type="ECO:0000256" key="2">
    <source>
        <dbReference type="ARBA" id="ARBA00007749"/>
    </source>
</evidence>
<evidence type="ECO:0000256" key="5">
    <source>
        <dbReference type="ARBA" id="ARBA00022833"/>
    </source>
</evidence>
<feature type="domain" description="Metallo-beta-lactamase" evidence="6">
    <location>
        <begin position="30"/>
        <end position="253"/>
    </location>
</feature>
<keyword evidence="4 7" id="KW-0378">Hydrolase</keyword>
<dbReference type="Pfam" id="PF00753">
    <property type="entry name" value="Lactamase_B"/>
    <property type="match status" value="1"/>
</dbReference>
<evidence type="ECO:0000256" key="4">
    <source>
        <dbReference type="ARBA" id="ARBA00022801"/>
    </source>
</evidence>
<dbReference type="PANTHER" id="PTHR42978:SF2">
    <property type="entry name" value="102 KBASES UNSTABLE REGION: FROM 1 TO 119443"/>
    <property type="match status" value="1"/>
</dbReference>